<dbReference type="EMBL" id="AMFJ01036213">
    <property type="protein sequence ID" value="EKD24561.1"/>
    <property type="molecule type" value="Genomic_DNA"/>
</dbReference>
<reference evidence="1" key="1">
    <citation type="journal article" date="2012" name="Science">
        <title>Fermentation, hydrogen, and sulfur metabolism in multiple uncultivated bacterial phyla.</title>
        <authorList>
            <person name="Wrighton K.C."/>
            <person name="Thomas B.C."/>
            <person name="Sharon I."/>
            <person name="Miller C.S."/>
            <person name="Castelle C.J."/>
            <person name="VerBerkmoes N.C."/>
            <person name="Wilkins M.J."/>
            <person name="Hettich R.L."/>
            <person name="Lipton M.S."/>
            <person name="Williams K.H."/>
            <person name="Long P.E."/>
            <person name="Banfield J.F."/>
        </authorList>
    </citation>
    <scope>NUCLEOTIDE SEQUENCE [LARGE SCALE GENOMIC DNA]</scope>
</reference>
<organism evidence="1">
    <name type="scientific">uncultured bacterium</name>
    <name type="common">gcode 4</name>
    <dbReference type="NCBI Taxonomy" id="1234023"/>
    <lineage>
        <taxon>Bacteria</taxon>
        <taxon>environmental samples</taxon>
    </lineage>
</organism>
<name>K1XH13_9BACT</name>
<sequence length="153" mass="18060">MFKSIASKKLPNGRKFKPKTILIISAHTIARVFIIDKDAIQELKPLHTEATEYEYSDKEWFSYTSNGAHGGWTITWFKEKNRIHYDNVFVKFMVQEIQKLDKKEKAENIIIYVPKDLKEIITEWFPKAYAKKLQIQIGNHIQISFPKLFDLVK</sequence>
<proteinExistence type="predicted"/>
<protein>
    <submittedName>
        <fullName evidence="1">Uncharacterized protein</fullName>
    </submittedName>
</protein>
<comment type="caution">
    <text evidence="1">The sequence shown here is derived from an EMBL/GenBank/DDBJ whole genome shotgun (WGS) entry which is preliminary data.</text>
</comment>
<accession>K1XH13</accession>
<gene>
    <name evidence="1" type="ORF">ACD_80C00206G0001</name>
</gene>
<evidence type="ECO:0000313" key="1">
    <source>
        <dbReference type="EMBL" id="EKD24561.1"/>
    </source>
</evidence>
<dbReference type="AlphaFoldDB" id="K1XH13"/>